<dbReference type="InterPro" id="IPR004149">
    <property type="entry name" value="Znf_DNAligase_C4"/>
</dbReference>
<dbReference type="PROSITE" id="PS50172">
    <property type="entry name" value="BRCT"/>
    <property type="match status" value="1"/>
</dbReference>
<feature type="binding site" evidence="14">
    <location>
        <position position="422"/>
    </location>
    <ligand>
        <name>Zn(2+)</name>
        <dbReference type="ChEBI" id="CHEBI:29105"/>
    </ligand>
</feature>
<dbReference type="NCBIfam" id="NF005932">
    <property type="entry name" value="PRK07956.1"/>
    <property type="match status" value="1"/>
</dbReference>
<dbReference type="Gene3D" id="1.10.150.20">
    <property type="entry name" value="5' to 3' exonuclease, C-terminal subdomain"/>
    <property type="match status" value="2"/>
</dbReference>
<comment type="caution">
    <text evidence="14">Lacks conserved residue(s) required for the propagation of feature annotation.</text>
</comment>
<dbReference type="InterPro" id="IPR004150">
    <property type="entry name" value="NAD_DNA_ligase_OB"/>
</dbReference>
<dbReference type="GO" id="GO:0006260">
    <property type="term" value="P:DNA replication"/>
    <property type="evidence" value="ECO:0007669"/>
    <property type="project" value="UniProtKB-KW"/>
</dbReference>
<dbReference type="InterPro" id="IPR013840">
    <property type="entry name" value="DNAligase_N"/>
</dbReference>
<dbReference type="PANTHER" id="PTHR23389:SF9">
    <property type="entry name" value="DNA LIGASE"/>
    <property type="match status" value="1"/>
</dbReference>
<dbReference type="InterPro" id="IPR012340">
    <property type="entry name" value="NA-bd_OB-fold"/>
</dbReference>
<gene>
    <name evidence="14" type="primary">ligA</name>
    <name evidence="16" type="ORF">DWU99_01735</name>
</gene>
<evidence type="ECO:0000256" key="5">
    <source>
        <dbReference type="ARBA" id="ARBA00022705"/>
    </source>
</evidence>
<dbReference type="InterPro" id="IPR001679">
    <property type="entry name" value="DNA_ligase"/>
</dbReference>
<dbReference type="SUPFAM" id="SSF56091">
    <property type="entry name" value="DNA ligase/mRNA capping enzyme, catalytic domain"/>
    <property type="match status" value="1"/>
</dbReference>
<sequence>MSKPSASPLPVQRADELRQRIDQANYRYHVLDDPEITDAEYDALMRELEALETAHPQLATPDSPTRRVGARAHGGFAEVRHALPMLSLSNAFEQEGNNDRERYRDIAEFERRIEQTLGRSNPVFSVEPKLDGLAISLRYENGVFVKGATRGDGETGEDVTANLRTVRAIPLRLRGDDWPRVLEVRGEVIMLRKDFEAFNAYARQHDEKTLANPRNGAAGSLRQLDPAITAKRKLSFYAYAVGVVEGRELPPTHSSTLKTLRDWGFPVSPEVDVAKGFDGLIAYFKRIGAKRDSLPYDIDGVVYKLDDYAGQREMGFVARAPRWAIAHKFPAQEQSTTVDAIEIQIGRTGAATPVARLAPVQVAGVTVTNATLHNADQVARLDVRVGDTVIVRRAGDVIPEVVRVILERRPEKTKPWHMPTHCPVCGSALVREEGEAAWRCSGGLICAAQRKEALIHFASRRAMDIEGIGERFVDALVDFGYVHTPADLYGLTLDHFLEMKQRADERDGTTPETVKAGKIATKWAENLVEAIDASKKTTLARFLYALGIVHIGESTAKTLASWLGSLKWVRSAPAAILRELPDIGGEVAGSIDAFFKQEGNRAVVDALLKAGMAIGDEAAPSPRLHQKLSFAVLLEDAGINGVGRRNAELLATHFPTAGKLRSSGSAHWITAGLSQNAAINLEDYLADDARFKVLHEAEAAMNHLLAAAPQEDVSADALPLSGQTAVLTGTLASMGRDEAKEKLEALGAKVAGSVSKKTSFVVAGEAAGSKLDKAQELGVDVWDEQRLLDLFKKHGA</sequence>
<evidence type="ECO:0000259" key="15">
    <source>
        <dbReference type="PROSITE" id="PS50172"/>
    </source>
</evidence>
<dbReference type="RefSeq" id="WP_115476271.1">
    <property type="nucleotide sequence ID" value="NZ_QRBF01000001.1"/>
</dbReference>
<proteinExistence type="inferred from homology"/>
<evidence type="ECO:0000256" key="8">
    <source>
        <dbReference type="ARBA" id="ARBA00022833"/>
    </source>
</evidence>
<keyword evidence="11 14" id="KW-0234">DNA repair</keyword>
<comment type="cofactor">
    <cofactor evidence="14">
        <name>Mg(2+)</name>
        <dbReference type="ChEBI" id="CHEBI:18420"/>
    </cofactor>
    <cofactor evidence="14">
        <name>Mn(2+)</name>
        <dbReference type="ChEBI" id="CHEBI:29035"/>
    </cofactor>
</comment>
<evidence type="ECO:0000256" key="11">
    <source>
        <dbReference type="ARBA" id="ARBA00023204"/>
    </source>
</evidence>
<keyword evidence="9 14" id="KW-0460">Magnesium</keyword>
<dbReference type="Gene3D" id="3.40.50.10190">
    <property type="entry name" value="BRCT domain"/>
    <property type="match status" value="1"/>
</dbReference>
<dbReference type="HAMAP" id="MF_01588">
    <property type="entry name" value="DNA_ligase_A"/>
    <property type="match status" value="1"/>
</dbReference>
<evidence type="ECO:0000256" key="6">
    <source>
        <dbReference type="ARBA" id="ARBA00022723"/>
    </source>
</evidence>
<dbReference type="OrthoDB" id="9759736at2"/>
<evidence type="ECO:0000313" key="16">
    <source>
        <dbReference type="EMBL" id="RDS86020.1"/>
    </source>
</evidence>
<evidence type="ECO:0000256" key="1">
    <source>
        <dbReference type="ARBA" id="ARBA00004067"/>
    </source>
</evidence>
<dbReference type="Gene3D" id="2.40.50.140">
    <property type="entry name" value="Nucleic acid-binding proteins"/>
    <property type="match status" value="1"/>
</dbReference>
<keyword evidence="7 14" id="KW-0227">DNA damage</keyword>
<evidence type="ECO:0000256" key="9">
    <source>
        <dbReference type="ARBA" id="ARBA00022842"/>
    </source>
</evidence>
<dbReference type="GO" id="GO:0003911">
    <property type="term" value="F:DNA ligase (NAD+) activity"/>
    <property type="evidence" value="ECO:0007669"/>
    <property type="project" value="UniProtKB-UniRule"/>
</dbReference>
<keyword evidence="4 14" id="KW-0436">Ligase</keyword>
<dbReference type="Proteomes" id="UP000255334">
    <property type="component" value="Unassembled WGS sequence"/>
</dbReference>
<dbReference type="GO" id="GO:0005829">
    <property type="term" value="C:cytosol"/>
    <property type="evidence" value="ECO:0007669"/>
    <property type="project" value="TreeGrafter"/>
</dbReference>
<feature type="binding site" evidence="14">
    <location>
        <position position="425"/>
    </location>
    <ligand>
        <name>Zn(2+)</name>
        <dbReference type="ChEBI" id="CHEBI:29105"/>
    </ligand>
</feature>
<keyword evidence="10 14" id="KW-0520">NAD</keyword>
<dbReference type="InterPro" id="IPR010994">
    <property type="entry name" value="RuvA_2-like"/>
</dbReference>
<name>A0A370XCM6_9GAMM</name>
<feature type="binding site" evidence="14">
    <location>
        <position position="187"/>
    </location>
    <ligand>
        <name>NAD(+)</name>
        <dbReference type="ChEBI" id="CHEBI:57540"/>
    </ligand>
</feature>
<dbReference type="GO" id="GO:0006281">
    <property type="term" value="P:DNA repair"/>
    <property type="evidence" value="ECO:0007669"/>
    <property type="project" value="UniProtKB-KW"/>
</dbReference>
<dbReference type="CDD" id="cd00114">
    <property type="entry name" value="LIGANc"/>
    <property type="match status" value="1"/>
</dbReference>
<dbReference type="SMART" id="SM00532">
    <property type="entry name" value="LIGANc"/>
    <property type="match status" value="1"/>
</dbReference>
<dbReference type="Pfam" id="PF00533">
    <property type="entry name" value="BRCT"/>
    <property type="match status" value="1"/>
</dbReference>
<dbReference type="SUPFAM" id="SSF47781">
    <property type="entry name" value="RuvA domain 2-like"/>
    <property type="match status" value="1"/>
</dbReference>
<dbReference type="Gene3D" id="6.20.10.30">
    <property type="match status" value="1"/>
</dbReference>
<feature type="binding site" evidence="14">
    <location>
        <position position="446"/>
    </location>
    <ligand>
        <name>Zn(2+)</name>
        <dbReference type="ChEBI" id="CHEBI:29105"/>
    </ligand>
</feature>
<dbReference type="InterPro" id="IPR041663">
    <property type="entry name" value="DisA/LigA_HHH"/>
</dbReference>
<dbReference type="FunFam" id="1.10.287.610:FF:000002">
    <property type="entry name" value="DNA ligase"/>
    <property type="match status" value="1"/>
</dbReference>
<dbReference type="PANTHER" id="PTHR23389">
    <property type="entry name" value="CHROMOSOME TRANSMISSION FIDELITY FACTOR 18"/>
    <property type="match status" value="1"/>
</dbReference>
<evidence type="ECO:0000256" key="13">
    <source>
        <dbReference type="ARBA" id="ARBA00060881"/>
    </source>
</evidence>
<feature type="binding site" evidence="14">
    <location>
        <position position="304"/>
    </location>
    <ligand>
        <name>NAD(+)</name>
        <dbReference type="ChEBI" id="CHEBI:57540"/>
    </ligand>
</feature>
<dbReference type="Pfam" id="PF03119">
    <property type="entry name" value="DNA_ligase_ZBD"/>
    <property type="match status" value="1"/>
</dbReference>
<dbReference type="FunFam" id="3.40.50.10190:FF:000054">
    <property type="entry name" value="DNA ligase"/>
    <property type="match status" value="1"/>
</dbReference>
<dbReference type="Pfam" id="PF01653">
    <property type="entry name" value="DNA_ligase_aden"/>
    <property type="match status" value="1"/>
</dbReference>
<comment type="function">
    <text evidence="1 14">DNA ligase that catalyzes the formation of phosphodiester linkages between 5'-phosphoryl and 3'-hydroxyl groups in double-stranded DNA using NAD as a coenzyme and as the energy source for the reaction. It is essential for DNA replication and repair of damaged DNA.</text>
</comment>
<keyword evidence="14" id="KW-0464">Manganese</keyword>
<dbReference type="Gene3D" id="3.30.470.30">
    <property type="entry name" value="DNA ligase/mRNA capping enzyme"/>
    <property type="match status" value="1"/>
</dbReference>
<feature type="active site" description="N6-AMP-lysine intermediate" evidence="14">
    <location>
        <position position="129"/>
    </location>
</feature>
<feature type="binding site" evidence="14">
    <location>
        <position position="328"/>
    </location>
    <ligand>
        <name>NAD(+)</name>
        <dbReference type="ChEBI" id="CHEBI:57540"/>
    </ligand>
</feature>
<dbReference type="Gene3D" id="1.10.287.610">
    <property type="entry name" value="Helix hairpin bin"/>
    <property type="match status" value="1"/>
</dbReference>
<dbReference type="EC" id="6.5.1.2" evidence="2 14"/>
<dbReference type="InterPro" id="IPR013839">
    <property type="entry name" value="DNAligase_adenylation"/>
</dbReference>
<dbReference type="EMBL" id="QRBF01000001">
    <property type="protein sequence ID" value="RDS86020.1"/>
    <property type="molecule type" value="Genomic_DNA"/>
</dbReference>
<dbReference type="CDD" id="cd17748">
    <property type="entry name" value="BRCT_DNA_ligase_like"/>
    <property type="match status" value="1"/>
</dbReference>
<keyword evidence="6 14" id="KW-0479">Metal-binding</keyword>
<evidence type="ECO:0000256" key="3">
    <source>
        <dbReference type="ARBA" id="ARBA00013308"/>
    </source>
</evidence>
<evidence type="ECO:0000256" key="2">
    <source>
        <dbReference type="ARBA" id="ARBA00012722"/>
    </source>
</evidence>
<feature type="binding site" evidence="14">
    <location>
        <position position="127"/>
    </location>
    <ligand>
        <name>NAD(+)</name>
        <dbReference type="ChEBI" id="CHEBI:57540"/>
    </ligand>
</feature>
<dbReference type="AlphaFoldDB" id="A0A370XCM6"/>
<accession>A0A370XCM6</accession>
<dbReference type="GO" id="GO:0046872">
    <property type="term" value="F:metal ion binding"/>
    <property type="evidence" value="ECO:0007669"/>
    <property type="project" value="UniProtKB-KW"/>
</dbReference>
<dbReference type="FunFam" id="3.30.470.30:FF:000001">
    <property type="entry name" value="DNA ligase"/>
    <property type="match status" value="1"/>
</dbReference>
<evidence type="ECO:0000256" key="10">
    <source>
        <dbReference type="ARBA" id="ARBA00023027"/>
    </source>
</evidence>
<comment type="similarity">
    <text evidence="13 14">Belongs to the NAD-dependent DNA ligase family. LigA subfamily.</text>
</comment>
<dbReference type="InterPro" id="IPR036420">
    <property type="entry name" value="BRCT_dom_sf"/>
</dbReference>
<reference evidence="16 17" key="1">
    <citation type="submission" date="2018-07" db="EMBL/GenBank/DDBJ databases">
        <title>Dyella monticola sp. nov. and Dyella psychrodurans sp. nov. isolated from monsoon evergreen broad-leaved forest soil of Dinghu Mountain, China.</title>
        <authorList>
            <person name="Gao Z."/>
            <person name="Qiu L."/>
        </authorList>
    </citation>
    <scope>NUCLEOTIDE SEQUENCE [LARGE SCALE GENOMIC DNA]</scope>
    <source>
        <strain evidence="16 17">4MSK11</strain>
    </source>
</reference>
<dbReference type="SUPFAM" id="SSF52113">
    <property type="entry name" value="BRCT domain"/>
    <property type="match status" value="1"/>
</dbReference>
<feature type="binding site" evidence="14">
    <location>
        <begin position="87"/>
        <end position="88"/>
    </location>
    <ligand>
        <name>NAD(+)</name>
        <dbReference type="ChEBI" id="CHEBI:57540"/>
    </ligand>
</feature>
<evidence type="ECO:0000256" key="4">
    <source>
        <dbReference type="ARBA" id="ARBA00022598"/>
    </source>
</evidence>
<evidence type="ECO:0000256" key="7">
    <source>
        <dbReference type="ARBA" id="ARBA00022763"/>
    </source>
</evidence>
<dbReference type="Pfam" id="PF12826">
    <property type="entry name" value="HHH_2"/>
    <property type="match status" value="1"/>
</dbReference>
<comment type="catalytic activity">
    <reaction evidence="12 14">
        <text>NAD(+) + (deoxyribonucleotide)n-3'-hydroxyl + 5'-phospho-(deoxyribonucleotide)m = (deoxyribonucleotide)n+m + AMP + beta-nicotinamide D-nucleotide.</text>
        <dbReference type="EC" id="6.5.1.2"/>
    </reaction>
</comment>
<keyword evidence="17" id="KW-1185">Reference proteome</keyword>
<feature type="binding site" evidence="14">
    <location>
        <position position="150"/>
    </location>
    <ligand>
        <name>NAD(+)</name>
        <dbReference type="ChEBI" id="CHEBI:57540"/>
    </ligand>
</feature>
<evidence type="ECO:0000256" key="14">
    <source>
        <dbReference type="HAMAP-Rule" id="MF_01588"/>
    </source>
</evidence>
<dbReference type="InterPro" id="IPR018239">
    <property type="entry name" value="DNA_ligase_AS"/>
</dbReference>
<dbReference type="InterPro" id="IPR001357">
    <property type="entry name" value="BRCT_dom"/>
</dbReference>
<comment type="caution">
    <text evidence="16">The sequence shown here is derived from an EMBL/GenBank/DDBJ whole genome shotgun (WGS) entry which is preliminary data.</text>
</comment>
<evidence type="ECO:0000313" key="17">
    <source>
        <dbReference type="Proteomes" id="UP000255334"/>
    </source>
</evidence>
<dbReference type="PROSITE" id="PS01055">
    <property type="entry name" value="DNA_LIGASE_N1"/>
    <property type="match status" value="1"/>
</dbReference>
<organism evidence="16 17">
    <name type="scientific">Dyella psychrodurans</name>
    <dbReference type="NCBI Taxonomy" id="1927960"/>
    <lineage>
        <taxon>Bacteria</taxon>
        <taxon>Pseudomonadati</taxon>
        <taxon>Pseudomonadota</taxon>
        <taxon>Gammaproteobacteria</taxon>
        <taxon>Lysobacterales</taxon>
        <taxon>Rhodanobacteraceae</taxon>
        <taxon>Dyella</taxon>
    </lineage>
</organism>
<dbReference type="FunFam" id="2.40.50.140:FF:000012">
    <property type="entry name" value="DNA ligase"/>
    <property type="match status" value="1"/>
</dbReference>
<evidence type="ECO:0000256" key="12">
    <source>
        <dbReference type="ARBA" id="ARBA00034005"/>
    </source>
</evidence>
<dbReference type="PIRSF" id="PIRSF001604">
    <property type="entry name" value="LigA"/>
    <property type="match status" value="1"/>
</dbReference>
<dbReference type="SMART" id="SM00292">
    <property type="entry name" value="BRCT"/>
    <property type="match status" value="1"/>
</dbReference>
<keyword evidence="8 14" id="KW-0862">Zinc</keyword>
<dbReference type="SUPFAM" id="SSF50249">
    <property type="entry name" value="Nucleic acid-binding proteins"/>
    <property type="match status" value="1"/>
</dbReference>
<keyword evidence="5 14" id="KW-0235">DNA replication</keyword>
<dbReference type="NCBIfam" id="TIGR00575">
    <property type="entry name" value="dnlj"/>
    <property type="match status" value="1"/>
</dbReference>
<protein>
    <recommendedName>
        <fullName evidence="3 14">DNA ligase</fullName>
        <ecNumber evidence="2 14">6.5.1.2</ecNumber>
    </recommendedName>
    <alternativeName>
        <fullName evidence="14">Polydeoxyribonucleotide synthase [NAD(+)]</fullName>
    </alternativeName>
</protein>
<feature type="binding site" evidence="14">
    <location>
        <begin position="38"/>
        <end position="42"/>
    </location>
    <ligand>
        <name>NAD(+)</name>
        <dbReference type="ChEBI" id="CHEBI:57540"/>
    </ligand>
</feature>
<dbReference type="Pfam" id="PF03120">
    <property type="entry name" value="OB_DNA_ligase"/>
    <property type="match status" value="1"/>
</dbReference>
<feature type="domain" description="BRCT" evidence="15">
    <location>
        <begin position="715"/>
        <end position="796"/>
    </location>
</feature>